<dbReference type="PANTHER" id="PTHR24256">
    <property type="entry name" value="TRYPTASE-RELATED"/>
    <property type="match status" value="1"/>
</dbReference>
<dbReference type="GO" id="GO:0005576">
    <property type="term" value="C:extracellular region"/>
    <property type="evidence" value="ECO:0007669"/>
    <property type="project" value="UniProtKB-SubCell"/>
</dbReference>
<dbReference type="FunFam" id="2.40.10.10:FF:000146">
    <property type="entry name" value="Serine protease 53"/>
    <property type="match status" value="1"/>
</dbReference>
<comment type="similarity">
    <text evidence="10 11">Belongs to the peptidase S1 family. CLIP subfamily.</text>
</comment>
<keyword evidence="2 11" id="KW-0964">Secreted</keyword>
<evidence type="ECO:0000313" key="14">
    <source>
        <dbReference type="Proteomes" id="UP000494163"/>
    </source>
</evidence>
<dbReference type="PROSITE" id="PS50240">
    <property type="entry name" value="TRYPSIN_DOM"/>
    <property type="match status" value="1"/>
</dbReference>
<dbReference type="InterPro" id="IPR018114">
    <property type="entry name" value="TRYPSIN_HIS"/>
</dbReference>
<evidence type="ECO:0000256" key="8">
    <source>
        <dbReference type="ARBA" id="ARBA00023145"/>
    </source>
</evidence>
<reference evidence="13 14" key="1">
    <citation type="submission" date="2015-08" db="EMBL/GenBank/DDBJ databases">
        <title>Ancestral chromatin configuration constrains chromatin evolution on differentiating sex chromosomes in Drosophila.</title>
        <authorList>
            <person name="Zhou Q."/>
            <person name="Bachtrog D."/>
        </authorList>
    </citation>
    <scope>NUCLEOTIDE SEQUENCE [LARGE SCALE GENOMIC DNA]</scope>
    <source>
        <tissue evidence="13">Whole larvae</tissue>
    </source>
</reference>
<evidence type="ECO:0000256" key="3">
    <source>
        <dbReference type="ARBA" id="ARBA00022670"/>
    </source>
</evidence>
<dbReference type="OMA" id="EDIRVHP"/>
<dbReference type="EMBL" id="CP012526">
    <property type="protein sequence ID" value="ALC46395.1"/>
    <property type="molecule type" value="Genomic_DNA"/>
</dbReference>
<evidence type="ECO:0000256" key="4">
    <source>
        <dbReference type="ARBA" id="ARBA00022729"/>
    </source>
</evidence>
<feature type="signal peptide" evidence="11">
    <location>
        <begin position="1"/>
        <end position="21"/>
    </location>
</feature>
<evidence type="ECO:0000256" key="9">
    <source>
        <dbReference type="ARBA" id="ARBA00023157"/>
    </source>
</evidence>
<keyword evidence="9" id="KW-1015">Disulfide bond</keyword>
<proteinExistence type="inferred from homology"/>
<dbReference type="Pfam" id="PF00089">
    <property type="entry name" value="Trypsin"/>
    <property type="match status" value="1"/>
</dbReference>
<accession>A0A0M4F4R2</accession>
<dbReference type="InterPro" id="IPR022700">
    <property type="entry name" value="CLIP"/>
</dbReference>
<evidence type="ECO:0000256" key="2">
    <source>
        <dbReference type="ARBA" id="ARBA00022525"/>
    </source>
</evidence>
<feature type="chain" id="PRO_5023965684" description="CLIP domain-containing serine protease" evidence="11">
    <location>
        <begin position="22"/>
        <end position="394"/>
    </location>
</feature>
<organism evidence="13 14">
    <name type="scientific">Drosophila busckii</name>
    <name type="common">Fruit fly</name>
    <dbReference type="NCBI Taxonomy" id="30019"/>
    <lineage>
        <taxon>Eukaryota</taxon>
        <taxon>Metazoa</taxon>
        <taxon>Ecdysozoa</taxon>
        <taxon>Arthropoda</taxon>
        <taxon>Hexapoda</taxon>
        <taxon>Insecta</taxon>
        <taxon>Pterygota</taxon>
        <taxon>Neoptera</taxon>
        <taxon>Endopterygota</taxon>
        <taxon>Diptera</taxon>
        <taxon>Brachycera</taxon>
        <taxon>Muscomorpha</taxon>
        <taxon>Ephydroidea</taxon>
        <taxon>Drosophilidae</taxon>
        <taxon>Drosophila</taxon>
    </lineage>
</organism>
<dbReference type="SMART" id="SM00680">
    <property type="entry name" value="CLIP"/>
    <property type="match status" value="1"/>
</dbReference>
<dbReference type="PROSITE" id="PS00134">
    <property type="entry name" value="TRYPSIN_HIS"/>
    <property type="match status" value="1"/>
</dbReference>
<evidence type="ECO:0000256" key="1">
    <source>
        <dbReference type="ARBA" id="ARBA00004613"/>
    </source>
</evidence>
<dbReference type="EC" id="3.4.21.-" evidence="11"/>
<keyword evidence="6 11" id="KW-0720">Serine protease</keyword>
<dbReference type="InterPro" id="IPR038565">
    <property type="entry name" value="CLIP_sf"/>
</dbReference>
<protein>
    <recommendedName>
        <fullName evidence="11">CLIP domain-containing serine protease</fullName>
        <ecNumber evidence="11">3.4.21.-</ecNumber>
    </recommendedName>
</protein>
<dbReference type="PRINTS" id="PR00722">
    <property type="entry name" value="CHYMOTRYPSIN"/>
</dbReference>
<evidence type="ECO:0000259" key="12">
    <source>
        <dbReference type="PROSITE" id="PS50240"/>
    </source>
</evidence>
<dbReference type="SMART" id="SM00020">
    <property type="entry name" value="Tryp_SPc"/>
    <property type="match status" value="1"/>
</dbReference>
<gene>
    <name evidence="13" type="ORF">Dbus_chr3Rg1145</name>
</gene>
<feature type="domain" description="Peptidase S1" evidence="12">
    <location>
        <begin position="143"/>
        <end position="394"/>
    </location>
</feature>
<evidence type="ECO:0000256" key="5">
    <source>
        <dbReference type="ARBA" id="ARBA00022801"/>
    </source>
</evidence>
<dbReference type="GO" id="GO:0006508">
    <property type="term" value="P:proteolysis"/>
    <property type="evidence" value="ECO:0007669"/>
    <property type="project" value="UniProtKB-KW"/>
</dbReference>
<dbReference type="Proteomes" id="UP000494163">
    <property type="component" value="Chromosome 3R"/>
</dbReference>
<keyword evidence="8" id="KW-0865">Zymogen</keyword>
<comment type="subcellular location">
    <subcellularLocation>
        <location evidence="1 11">Secreted</location>
    </subcellularLocation>
</comment>
<dbReference type="Pfam" id="PF12032">
    <property type="entry name" value="CLIP"/>
    <property type="match status" value="1"/>
</dbReference>
<name>A0A0M4F4R2_DROBS</name>
<dbReference type="OrthoDB" id="547031at2759"/>
<evidence type="ECO:0000256" key="11">
    <source>
        <dbReference type="RuleBase" id="RU366078"/>
    </source>
</evidence>
<dbReference type="InterPro" id="IPR051487">
    <property type="entry name" value="Ser/Thr_Proteases_Immune/Dev"/>
</dbReference>
<keyword evidence="3 11" id="KW-0645">Protease</keyword>
<dbReference type="AlphaFoldDB" id="A0A0M4F4R2"/>
<dbReference type="InterPro" id="IPR009003">
    <property type="entry name" value="Peptidase_S1_PA"/>
</dbReference>
<dbReference type="InterPro" id="IPR001254">
    <property type="entry name" value="Trypsin_dom"/>
</dbReference>
<dbReference type="SMR" id="A0A0M4F4R2"/>
<dbReference type="SUPFAM" id="SSF50494">
    <property type="entry name" value="Trypsin-like serine proteases"/>
    <property type="match status" value="1"/>
</dbReference>
<keyword evidence="5 11" id="KW-0378">Hydrolase</keyword>
<evidence type="ECO:0000256" key="6">
    <source>
        <dbReference type="ARBA" id="ARBA00022825"/>
    </source>
</evidence>
<keyword evidence="4 11" id="KW-0732">Signal</keyword>
<dbReference type="InterPro" id="IPR043504">
    <property type="entry name" value="Peptidase_S1_PA_chymotrypsin"/>
</dbReference>
<sequence>MQLLIIGSLALMLLAPELVLTQSDNSCHTPIDELGYCVPALQCQFVLDLQATYGSNVPRAIQTQLRQMACNAAGSQNVFHLCCPTRAVISAQSGGNSGGPSTARTKAPVTVRQATMDLKRIDPSGMALLNSVTDCGKKSNIKLSGGEVTRIGEFPWLALLKYETTGRPFLCGGSLISDQFVLTAAHCVASGKIIGVRLGEHNLDTEEDCQYLGGRRRECLPPYEEYGISEIRQHPSYKENTINYDIALLKLDRPVKFKQHIKPVCLPIDANSKDIAYDQSFFTAGWGRTEKDVASSVLLKAVVKRQDLNVCRNYFIDAPVTENHICAVGEGILHTCRGDSGGPVFFRNAFKETIRYVQYGIVSFGGRRCGTNRNQPSVFSNVIDMLPWITQNLY</sequence>
<keyword evidence="14" id="KW-1185">Reference proteome</keyword>
<dbReference type="Gene3D" id="2.40.10.10">
    <property type="entry name" value="Trypsin-like serine proteases"/>
    <property type="match status" value="2"/>
</dbReference>
<evidence type="ECO:0000256" key="7">
    <source>
        <dbReference type="ARBA" id="ARBA00022837"/>
    </source>
</evidence>
<dbReference type="Gene3D" id="3.30.1640.30">
    <property type="match status" value="1"/>
</dbReference>
<evidence type="ECO:0000313" key="13">
    <source>
        <dbReference type="EMBL" id="ALC46395.1"/>
    </source>
</evidence>
<dbReference type="GO" id="GO:0004252">
    <property type="term" value="F:serine-type endopeptidase activity"/>
    <property type="evidence" value="ECO:0007669"/>
    <property type="project" value="UniProtKB-UniRule"/>
</dbReference>
<dbReference type="InterPro" id="IPR001314">
    <property type="entry name" value="Peptidase_S1A"/>
</dbReference>
<evidence type="ECO:0000256" key="10">
    <source>
        <dbReference type="ARBA" id="ARBA00024195"/>
    </source>
</evidence>
<dbReference type="CDD" id="cd00190">
    <property type="entry name" value="Tryp_SPc"/>
    <property type="match status" value="1"/>
</dbReference>
<keyword evidence="7" id="KW-0106">Calcium</keyword>
<dbReference type="STRING" id="30019.A0A0M4F4R2"/>
<comment type="domain">
    <text evidence="11">The clip domain consists of 35-55 residues which are 'knitted' together usually by 3 conserved disulfide bonds forming a clip-like compact structure.</text>
</comment>